<dbReference type="Proteomes" id="UP000717835">
    <property type="component" value="Unassembled WGS sequence"/>
</dbReference>
<keyword evidence="1" id="KW-0732">Signal</keyword>
<feature type="signal peptide" evidence="1">
    <location>
        <begin position="1"/>
        <end position="22"/>
    </location>
</feature>
<dbReference type="EMBL" id="DYVX01000008">
    <property type="protein sequence ID" value="HJF91001.1"/>
    <property type="molecule type" value="Genomic_DNA"/>
</dbReference>
<organism evidence="2 3">
    <name type="scientific">Mediterranea massiliensis</name>
    <dbReference type="NCBI Taxonomy" id="1841865"/>
    <lineage>
        <taxon>Bacteria</taxon>
        <taxon>Pseudomonadati</taxon>
        <taxon>Bacteroidota</taxon>
        <taxon>Bacteroidia</taxon>
        <taxon>Bacteroidales</taxon>
        <taxon>Bacteroidaceae</taxon>
        <taxon>Mediterranea</taxon>
    </lineage>
</organism>
<reference evidence="2" key="1">
    <citation type="journal article" date="2021" name="PeerJ">
        <title>Extensive microbial diversity within the chicken gut microbiome revealed by metagenomics and culture.</title>
        <authorList>
            <person name="Gilroy R."/>
            <person name="Ravi A."/>
            <person name="Getino M."/>
            <person name="Pursley I."/>
            <person name="Horton D.L."/>
            <person name="Alikhan N.F."/>
            <person name="Baker D."/>
            <person name="Gharbi K."/>
            <person name="Hall N."/>
            <person name="Watson M."/>
            <person name="Adriaenssens E.M."/>
            <person name="Foster-Nyarko E."/>
            <person name="Jarju S."/>
            <person name="Secka A."/>
            <person name="Antonio M."/>
            <person name="Oren A."/>
            <person name="Chaudhuri R.R."/>
            <person name="La Ragione R."/>
            <person name="Hildebrand F."/>
            <person name="Pallen M.J."/>
        </authorList>
    </citation>
    <scope>NUCLEOTIDE SEQUENCE</scope>
    <source>
        <strain evidence="2">CHK55-1828</strain>
    </source>
</reference>
<feature type="chain" id="PRO_5037056845" description="DUF5723 domain-containing protein" evidence="1">
    <location>
        <begin position="23"/>
        <end position="411"/>
    </location>
</feature>
<name>A0A921LAP6_9BACT</name>
<sequence>MKRIYIITLTMSLLTAGTLLFAQSRTPLPASNPLKPVGINLSLWKGLSTQPTDSVGSTAFNLGIFSSQNNLTGVGINLLGSVTKRDVKGLQLSGLSNTVGQQMKGLQLAGITNINDYGYQGVSIAGLVGINGDEGKGLLASGLANVTGNDNCGLTLAGLMNFTGNGGIGLLLSGIANITGNGYRGIAASGLMNVSGGSAAGMQVSSLLNLTAEDMAGLQLSTLGNVVGKELKGVQIGLANMASRGKGLQIGLFNYYKEKFDGLQLGLVNANPHTRTQLLVSGGNTTKINLAARFKNNRLYTILGAGAPYFGFDDPFSGSLFYRAGAELPLYKHLFVSGDLGYAHIETFRKNNTSCPARLYSLQTRINLEYRLTDRMGLFVSGGYGWDRYYNRNATYDHGTIIEGGIVLFKY</sequence>
<evidence type="ECO:0008006" key="4">
    <source>
        <dbReference type="Google" id="ProtNLM"/>
    </source>
</evidence>
<evidence type="ECO:0000313" key="3">
    <source>
        <dbReference type="Proteomes" id="UP000717835"/>
    </source>
</evidence>
<reference evidence="2" key="2">
    <citation type="submission" date="2021-09" db="EMBL/GenBank/DDBJ databases">
        <authorList>
            <person name="Gilroy R."/>
        </authorList>
    </citation>
    <scope>NUCLEOTIDE SEQUENCE</scope>
    <source>
        <strain evidence="2">CHK55-1828</strain>
    </source>
</reference>
<gene>
    <name evidence="2" type="ORF">K8W02_01235</name>
</gene>
<evidence type="ECO:0000313" key="2">
    <source>
        <dbReference type="EMBL" id="HJF91001.1"/>
    </source>
</evidence>
<dbReference type="InterPro" id="IPR058093">
    <property type="entry name" value="LA_2272-like"/>
</dbReference>
<comment type="caution">
    <text evidence="2">The sequence shown here is derived from an EMBL/GenBank/DDBJ whole genome shotgun (WGS) entry which is preliminary data.</text>
</comment>
<evidence type="ECO:0000256" key="1">
    <source>
        <dbReference type="SAM" id="SignalP"/>
    </source>
</evidence>
<dbReference type="RefSeq" id="WP_022020655.1">
    <property type="nucleotide sequence ID" value="NZ_DYVX01000008.1"/>
</dbReference>
<protein>
    <recommendedName>
        <fullName evidence="4">DUF5723 domain-containing protein</fullName>
    </recommendedName>
</protein>
<proteinExistence type="predicted"/>
<dbReference type="AlphaFoldDB" id="A0A921LAP6"/>
<accession>A0A921LAP6</accession>
<dbReference type="NCBIfam" id="NF047436">
    <property type="entry name" value="LA_2272_repeat"/>
    <property type="match status" value="2"/>
</dbReference>